<dbReference type="Proteomes" id="UP000186559">
    <property type="component" value="Chromosome"/>
</dbReference>
<dbReference type="SMART" id="SM00855">
    <property type="entry name" value="PGAM"/>
    <property type="match status" value="1"/>
</dbReference>
<sequence>MTPPDTDELVLIRHAPADHGGRLCGRTDVPARLPDAAALAPLRAWLAGCTDVVASPASRCVETARVLFPGCEARLDATLWEQDFGEEDGLPFAALPDLGPLPRDALARRCPPGGESFLDMVARVGPTLEALAAQVRTGGPVVVVAHAGTVRTALGMALGEPSAGLGFEVAPLSVTRLRCFEGGFSVIGCNWPGPGRAAQA</sequence>
<organism evidence="1 2">
    <name type="scientific">Salipiger profundus</name>
    <dbReference type="NCBI Taxonomy" id="1229727"/>
    <lineage>
        <taxon>Bacteria</taxon>
        <taxon>Pseudomonadati</taxon>
        <taxon>Pseudomonadota</taxon>
        <taxon>Alphaproteobacteria</taxon>
        <taxon>Rhodobacterales</taxon>
        <taxon>Roseobacteraceae</taxon>
        <taxon>Salipiger</taxon>
    </lineage>
</organism>
<dbReference type="Pfam" id="PF00300">
    <property type="entry name" value="His_Phos_1"/>
    <property type="match status" value="1"/>
</dbReference>
<dbReference type="InterPro" id="IPR029033">
    <property type="entry name" value="His_PPase_superfam"/>
</dbReference>
<proteinExistence type="predicted"/>
<dbReference type="AlphaFoldDB" id="A0A1U7D431"/>
<evidence type="ECO:0000313" key="1">
    <source>
        <dbReference type="EMBL" id="APX22863.1"/>
    </source>
</evidence>
<evidence type="ECO:0000313" key="2">
    <source>
        <dbReference type="Proteomes" id="UP000186559"/>
    </source>
</evidence>
<dbReference type="STRING" id="1229727.Ga0080559_TMP2067"/>
<reference evidence="1 2" key="1">
    <citation type="submission" date="2016-03" db="EMBL/GenBank/DDBJ databases">
        <title>Deep-sea bacteria in the southern Pacific.</title>
        <authorList>
            <person name="Tang K."/>
        </authorList>
    </citation>
    <scope>NUCLEOTIDE SEQUENCE [LARGE SCALE GENOMIC DNA]</scope>
    <source>
        <strain evidence="1 2">JLT2016</strain>
    </source>
</reference>
<dbReference type="SUPFAM" id="SSF53254">
    <property type="entry name" value="Phosphoglycerate mutase-like"/>
    <property type="match status" value="1"/>
</dbReference>
<dbReference type="InterPro" id="IPR013078">
    <property type="entry name" value="His_Pase_superF_clade-1"/>
</dbReference>
<protein>
    <submittedName>
        <fullName evidence="1">Alpha-ribazole phosphatase</fullName>
        <ecNumber evidence="1">3.1.3.73</ecNumber>
    </submittedName>
</protein>
<keyword evidence="1" id="KW-0378">Hydrolase</keyword>
<dbReference type="RefSeq" id="WP_076623069.1">
    <property type="nucleotide sequence ID" value="NZ_BMEW01000004.1"/>
</dbReference>
<dbReference type="OrthoDB" id="8347407at2"/>
<dbReference type="GO" id="GO:0043755">
    <property type="term" value="F:alpha-ribazole phosphatase activity"/>
    <property type="evidence" value="ECO:0007669"/>
    <property type="project" value="UniProtKB-EC"/>
</dbReference>
<dbReference type="Gene3D" id="3.40.50.1240">
    <property type="entry name" value="Phosphoglycerate mutase-like"/>
    <property type="match status" value="1"/>
</dbReference>
<accession>A0A1U7D431</accession>
<name>A0A1U7D431_9RHOB</name>
<dbReference type="CDD" id="cd07067">
    <property type="entry name" value="HP_PGM_like"/>
    <property type="match status" value="1"/>
</dbReference>
<dbReference type="EC" id="3.1.3.73" evidence="1"/>
<dbReference type="EMBL" id="CP014796">
    <property type="protein sequence ID" value="APX22863.1"/>
    <property type="molecule type" value="Genomic_DNA"/>
</dbReference>
<gene>
    <name evidence="1" type="ORF">Ga0080559_TMP2067</name>
</gene>
<keyword evidence="2" id="KW-1185">Reference proteome</keyword>
<dbReference type="KEGG" id="tpro:Ga0080559_TMP2067"/>